<dbReference type="PANTHER" id="PTHR46026:SF4">
    <property type="entry name" value="PH DOMAIN-CONTAINING PROTEIN"/>
    <property type="match status" value="1"/>
</dbReference>
<reference evidence="1" key="1">
    <citation type="submission" date="2020-11" db="EMBL/GenBank/DDBJ databases">
        <title>Gallus gallus (Chicken) genome, bGalGal1, GRCg7b, maternal haplotype autosomes + Z &amp; W.</title>
        <authorList>
            <person name="Warren W."/>
            <person name="Formenti G."/>
            <person name="Fedrigo O."/>
            <person name="Haase B."/>
            <person name="Mountcastle J."/>
            <person name="Balacco J."/>
            <person name="Tracey A."/>
            <person name="Schneider V."/>
            <person name="Okimoto R."/>
            <person name="Cheng H."/>
            <person name="Hawken R."/>
            <person name="Howe K."/>
            <person name="Jarvis E.D."/>
        </authorList>
    </citation>
    <scope>NUCLEOTIDE SEQUENCE [LARGE SCALE GENOMIC DNA]</scope>
    <source>
        <strain evidence="1">Broiler</strain>
    </source>
</reference>
<dbReference type="AlphaFoldDB" id="A0A8V0ZIW8"/>
<dbReference type="Gene3D" id="2.30.29.30">
    <property type="entry name" value="Pleckstrin-homology domain (PH domain)/Phosphotyrosine-binding domain (PTB)"/>
    <property type="match status" value="2"/>
</dbReference>
<reference evidence="1" key="2">
    <citation type="submission" date="2025-08" db="UniProtKB">
        <authorList>
            <consortium name="Ensembl"/>
        </authorList>
    </citation>
    <scope>IDENTIFICATION</scope>
    <source>
        <strain evidence="1">broiler</strain>
    </source>
</reference>
<dbReference type="GeneID" id="419425"/>
<proteinExistence type="predicted"/>
<dbReference type="GeneTree" id="ENSGT00390000003618"/>
<evidence type="ECO:0000313" key="2">
    <source>
        <dbReference type="Proteomes" id="UP000000539"/>
    </source>
</evidence>
<evidence type="ECO:0000313" key="1">
    <source>
        <dbReference type="Ensembl" id="ENSGALP00010031301.1"/>
    </source>
</evidence>
<accession>A0A8V0ZIW8</accession>
<evidence type="ECO:0008006" key="3">
    <source>
        <dbReference type="Google" id="ProtNLM"/>
    </source>
</evidence>
<dbReference type="SUPFAM" id="SSF50729">
    <property type="entry name" value="PH domain-like"/>
    <property type="match status" value="2"/>
</dbReference>
<dbReference type="RefSeq" id="XP_040507251.1">
    <property type="nucleotide sequence ID" value="XM_040651317.2"/>
</dbReference>
<dbReference type="OrthoDB" id="6019202at2759"/>
<reference evidence="1" key="3">
    <citation type="submission" date="2025-09" db="UniProtKB">
        <authorList>
            <consortium name="Ensembl"/>
        </authorList>
    </citation>
    <scope>IDENTIFICATION</scope>
    <source>
        <strain evidence="1">broiler</strain>
    </source>
</reference>
<dbReference type="PANTHER" id="PTHR46026">
    <property type="entry name" value="RHO-TYPE GUANINE NUCLEOTIDE EXCHANGE FACTOR, ISOFORM F"/>
    <property type="match status" value="1"/>
</dbReference>
<keyword evidence="2" id="KW-1185">Reference proteome</keyword>
<dbReference type="Proteomes" id="UP000000539">
    <property type="component" value="Chromosome 21"/>
</dbReference>
<dbReference type="SMR" id="A0A8V0ZIW8"/>
<dbReference type="Ensembl" id="ENSGALT00010052378.1">
    <property type="protein sequence ID" value="ENSGALP00010031301.1"/>
    <property type="gene ID" value="ENSGALG00010021578.1"/>
</dbReference>
<organism evidence="1 2">
    <name type="scientific">Gallus gallus</name>
    <name type="common">Chicken</name>
    <dbReference type="NCBI Taxonomy" id="9031"/>
    <lineage>
        <taxon>Eukaryota</taxon>
        <taxon>Metazoa</taxon>
        <taxon>Chordata</taxon>
        <taxon>Craniata</taxon>
        <taxon>Vertebrata</taxon>
        <taxon>Euteleostomi</taxon>
        <taxon>Archelosauria</taxon>
        <taxon>Archosauria</taxon>
        <taxon>Dinosauria</taxon>
        <taxon>Saurischia</taxon>
        <taxon>Theropoda</taxon>
        <taxon>Coelurosauria</taxon>
        <taxon>Aves</taxon>
        <taxon>Neognathae</taxon>
        <taxon>Galloanserae</taxon>
        <taxon>Galliformes</taxon>
        <taxon>Phasianidae</taxon>
        <taxon>Phasianinae</taxon>
        <taxon>Gallus</taxon>
    </lineage>
</organism>
<dbReference type="InterPro" id="IPR011993">
    <property type="entry name" value="PH-like_dom_sf"/>
</dbReference>
<name>A0A8V0ZIW8_CHICK</name>
<dbReference type="CTD" id="419425"/>
<sequence length="293" mass="33146">MGCCSLSARHAGSAGGSQDEVELLKTGRTRKWSISDAQSEGSLQPKDPAIPTETEGAEALWGRTQEELLNLLIAQPIAGWEGRNILSLGEIIWSSWVFLRSYHMEEMSERYLVLTSFHLLILSVDHTKKAFVYEVPCDEQWKKRELMRHLLCNTILKWEGKPIQHLGKIQYLTMVQTATGCTGDPKERLLILFPEDLLFLSVDEERTTVTYEGKLPLAGIQAKEKSTVLGRLQLEITGSLTEPILINCSTAEDYEKLLFHLQKPEKNPDTVTLQPPPIIPKKSWQYHQDVGIH</sequence>
<protein>
    <recommendedName>
        <fullName evidence="3">PH domain-containing protein</fullName>
    </recommendedName>
</protein>
<gene>
    <name evidence="1" type="primary">ARHGEF7L</name>
</gene>